<dbReference type="Proteomes" id="UP000290289">
    <property type="component" value="Chromosome 13"/>
</dbReference>
<protein>
    <submittedName>
        <fullName evidence="2">Uncharacterized protein</fullName>
    </submittedName>
</protein>
<dbReference type="AlphaFoldDB" id="A0A498I880"/>
<keyword evidence="4" id="KW-1185">Reference proteome</keyword>
<evidence type="ECO:0000313" key="2">
    <source>
        <dbReference type="EMBL" id="RXH79646.1"/>
    </source>
</evidence>
<accession>A0A498I880</accession>
<gene>
    <name evidence="3" type="ORF">DVH24_018958</name>
    <name evidence="2" type="ORF">DVH24_040793</name>
</gene>
<dbReference type="EMBL" id="RDQH01000339">
    <property type="protein sequence ID" value="RXH79646.1"/>
    <property type="molecule type" value="Genomic_DNA"/>
</dbReference>
<proteinExistence type="predicted"/>
<comment type="caution">
    <text evidence="2">The sequence shown here is derived from an EMBL/GenBank/DDBJ whole genome shotgun (WGS) entry which is preliminary data.</text>
</comment>
<feature type="compositionally biased region" description="Polar residues" evidence="1">
    <location>
        <begin position="1"/>
        <end position="34"/>
    </location>
</feature>
<evidence type="ECO:0000313" key="3">
    <source>
        <dbReference type="EMBL" id="RXI09935.1"/>
    </source>
</evidence>
<evidence type="ECO:0000256" key="1">
    <source>
        <dbReference type="SAM" id="MobiDB-lite"/>
    </source>
</evidence>
<feature type="region of interest" description="Disordered" evidence="1">
    <location>
        <begin position="1"/>
        <end position="47"/>
    </location>
</feature>
<name>A0A498I880_MALDO</name>
<reference evidence="2 4" key="1">
    <citation type="submission" date="2018-10" db="EMBL/GenBank/DDBJ databases">
        <title>A high-quality apple genome assembly.</title>
        <authorList>
            <person name="Hu J."/>
        </authorList>
    </citation>
    <scope>NUCLEOTIDE SEQUENCE [LARGE SCALE GENOMIC DNA]</scope>
    <source>
        <strain evidence="4">cv. HFTH1</strain>
        <tissue evidence="2">Young leaf</tissue>
    </source>
</reference>
<dbReference type="EMBL" id="RDQH01000104">
    <property type="protein sequence ID" value="RXI09935.1"/>
    <property type="molecule type" value="Genomic_DNA"/>
</dbReference>
<sequence length="83" mass="8976">MESTGPNRTPQPDQGYSSNQGSASVSETKTSSGDGSKVSHTKKVEEGLERIKNVASNGMNRVKIAAHLGINWIKGRYKSSRKQ</sequence>
<evidence type="ECO:0000313" key="4">
    <source>
        <dbReference type="Proteomes" id="UP000290289"/>
    </source>
</evidence>
<organism evidence="2 4">
    <name type="scientific">Malus domestica</name>
    <name type="common">Apple</name>
    <name type="synonym">Pyrus malus</name>
    <dbReference type="NCBI Taxonomy" id="3750"/>
    <lineage>
        <taxon>Eukaryota</taxon>
        <taxon>Viridiplantae</taxon>
        <taxon>Streptophyta</taxon>
        <taxon>Embryophyta</taxon>
        <taxon>Tracheophyta</taxon>
        <taxon>Spermatophyta</taxon>
        <taxon>Magnoliopsida</taxon>
        <taxon>eudicotyledons</taxon>
        <taxon>Gunneridae</taxon>
        <taxon>Pentapetalae</taxon>
        <taxon>rosids</taxon>
        <taxon>fabids</taxon>
        <taxon>Rosales</taxon>
        <taxon>Rosaceae</taxon>
        <taxon>Amygdaloideae</taxon>
        <taxon>Maleae</taxon>
        <taxon>Malus</taxon>
    </lineage>
</organism>